<gene>
    <name evidence="2" type="ORF">GCM10010136_01530</name>
</gene>
<reference evidence="2" key="1">
    <citation type="journal article" date="2014" name="Int. J. Syst. Evol. Microbiol.">
        <title>Complete genome sequence of Corynebacterium casei LMG S-19264T (=DSM 44701T), isolated from a smear-ripened cheese.</title>
        <authorList>
            <consortium name="US DOE Joint Genome Institute (JGI-PGF)"/>
            <person name="Walter F."/>
            <person name="Albersmeier A."/>
            <person name="Kalinowski J."/>
            <person name="Ruckert C."/>
        </authorList>
    </citation>
    <scope>NUCLEOTIDE SEQUENCE</scope>
    <source>
        <strain evidence="2">KCTC 42097</strain>
    </source>
</reference>
<dbReference type="Proteomes" id="UP000641137">
    <property type="component" value="Unassembled WGS sequence"/>
</dbReference>
<name>A0A8J3GEL5_9HYPH</name>
<dbReference type="EMBL" id="BMZO01000001">
    <property type="protein sequence ID" value="GHC61129.1"/>
    <property type="molecule type" value="Genomic_DNA"/>
</dbReference>
<sequence length="83" mass="9582">MTNIYAHDPDRNRSAPIYHSKPTRHPASFLAVLTSESLRYSFKIEFADFYLCFHVDLARSMLNIRMSGRGDLTQAEFGLNEKN</sequence>
<evidence type="ECO:0000313" key="3">
    <source>
        <dbReference type="Proteomes" id="UP000641137"/>
    </source>
</evidence>
<evidence type="ECO:0000313" key="2">
    <source>
        <dbReference type="EMBL" id="GHC61129.1"/>
    </source>
</evidence>
<proteinExistence type="predicted"/>
<organism evidence="2 3">
    <name type="scientific">Limoniibacter endophyticus</name>
    <dbReference type="NCBI Taxonomy" id="1565040"/>
    <lineage>
        <taxon>Bacteria</taxon>
        <taxon>Pseudomonadati</taxon>
        <taxon>Pseudomonadota</taxon>
        <taxon>Alphaproteobacteria</taxon>
        <taxon>Hyphomicrobiales</taxon>
        <taxon>Bartonellaceae</taxon>
        <taxon>Limoniibacter</taxon>
    </lineage>
</organism>
<feature type="region of interest" description="Disordered" evidence="1">
    <location>
        <begin position="1"/>
        <end position="20"/>
    </location>
</feature>
<accession>A0A8J3GEL5</accession>
<protein>
    <submittedName>
        <fullName evidence="2">Uncharacterized protein</fullName>
    </submittedName>
</protein>
<reference evidence="2" key="2">
    <citation type="submission" date="2020-09" db="EMBL/GenBank/DDBJ databases">
        <authorList>
            <person name="Sun Q."/>
            <person name="Kim S."/>
        </authorList>
    </citation>
    <scope>NUCLEOTIDE SEQUENCE</scope>
    <source>
        <strain evidence="2">KCTC 42097</strain>
    </source>
</reference>
<evidence type="ECO:0000256" key="1">
    <source>
        <dbReference type="SAM" id="MobiDB-lite"/>
    </source>
</evidence>
<comment type="caution">
    <text evidence="2">The sequence shown here is derived from an EMBL/GenBank/DDBJ whole genome shotgun (WGS) entry which is preliminary data.</text>
</comment>
<keyword evidence="3" id="KW-1185">Reference proteome</keyword>
<dbReference type="AlphaFoldDB" id="A0A8J3GEL5"/>